<keyword evidence="4" id="KW-0547">Nucleotide-binding</keyword>
<keyword evidence="6 9" id="KW-1133">Transmembrane helix</keyword>
<protein>
    <recommendedName>
        <fullName evidence="14">ABC transporter domain-containing protein</fullName>
    </recommendedName>
</protein>
<reference evidence="12 13" key="1">
    <citation type="submission" date="2016-11" db="EMBL/GenBank/DDBJ databases">
        <title>The macronuclear genome of Stentor coeruleus: a giant cell with tiny introns.</title>
        <authorList>
            <person name="Slabodnick M."/>
            <person name="Ruby J.G."/>
            <person name="Reiff S.B."/>
            <person name="Swart E.C."/>
            <person name="Gosai S."/>
            <person name="Prabakaran S."/>
            <person name="Witkowska E."/>
            <person name="Larue G.E."/>
            <person name="Fisher S."/>
            <person name="Freeman R.M."/>
            <person name="Gunawardena J."/>
            <person name="Chu W."/>
            <person name="Stover N.A."/>
            <person name="Gregory B.D."/>
            <person name="Nowacki M."/>
            <person name="Derisi J."/>
            <person name="Roy S.W."/>
            <person name="Marshall W.F."/>
            <person name="Sood P."/>
        </authorList>
    </citation>
    <scope>NUCLEOTIDE SEQUENCE [LARGE SCALE GENOMIC DNA]</scope>
    <source>
        <strain evidence="12">WM001</strain>
    </source>
</reference>
<dbReference type="FunFam" id="3.40.50.300:FF:000604">
    <property type="entry name" value="ABC transporter B family member 28"/>
    <property type="match status" value="1"/>
</dbReference>
<feature type="region of interest" description="Disordered" evidence="8">
    <location>
        <begin position="325"/>
        <end position="344"/>
    </location>
</feature>
<feature type="transmembrane region" description="Helical" evidence="9">
    <location>
        <begin position="56"/>
        <end position="79"/>
    </location>
</feature>
<dbReference type="PANTHER" id="PTHR43394">
    <property type="entry name" value="ATP-DEPENDENT PERMEASE MDL1, MITOCHONDRIAL"/>
    <property type="match status" value="1"/>
</dbReference>
<dbReference type="EMBL" id="MPUH01000167">
    <property type="protein sequence ID" value="OMJ87818.1"/>
    <property type="molecule type" value="Genomic_DNA"/>
</dbReference>
<dbReference type="Pfam" id="PF00005">
    <property type="entry name" value="ABC_tran"/>
    <property type="match status" value="1"/>
</dbReference>
<dbReference type="GO" id="GO:0016887">
    <property type="term" value="F:ATP hydrolysis activity"/>
    <property type="evidence" value="ECO:0007669"/>
    <property type="project" value="InterPro"/>
</dbReference>
<dbReference type="PROSITE" id="PS50893">
    <property type="entry name" value="ABC_TRANSPORTER_2"/>
    <property type="match status" value="1"/>
</dbReference>
<organism evidence="12 13">
    <name type="scientific">Stentor coeruleus</name>
    <dbReference type="NCBI Taxonomy" id="5963"/>
    <lineage>
        <taxon>Eukaryota</taxon>
        <taxon>Sar</taxon>
        <taxon>Alveolata</taxon>
        <taxon>Ciliophora</taxon>
        <taxon>Postciliodesmatophora</taxon>
        <taxon>Heterotrichea</taxon>
        <taxon>Heterotrichida</taxon>
        <taxon>Stentoridae</taxon>
        <taxon>Stentor</taxon>
    </lineage>
</organism>
<dbReference type="PANTHER" id="PTHR43394:SF1">
    <property type="entry name" value="ATP-BINDING CASSETTE SUB-FAMILY B MEMBER 10, MITOCHONDRIAL"/>
    <property type="match status" value="1"/>
</dbReference>
<evidence type="ECO:0000256" key="3">
    <source>
        <dbReference type="ARBA" id="ARBA00022692"/>
    </source>
</evidence>
<dbReference type="GO" id="GO:0090374">
    <property type="term" value="P:oligopeptide export from mitochondrion"/>
    <property type="evidence" value="ECO:0007669"/>
    <property type="project" value="TreeGrafter"/>
</dbReference>
<dbReference type="InterPro" id="IPR003593">
    <property type="entry name" value="AAA+_ATPase"/>
</dbReference>
<accession>A0A1R2CFL9</accession>
<evidence type="ECO:0000256" key="7">
    <source>
        <dbReference type="ARBA" id="ARBA00023136"/>
    </source>
</evidence>
<dbReference type="SMART" id="SM00382">
    <property type="entry name" value="AAA"/>
    <property type="match status" value="1"/>
</dbReference>
<feature type="domain" description="ABC transmembrane type-1" evidence="11">
    <location>
        <begin position="29"/>
        <end position="309"/>
    </location>
</feature>
<evidence type="ECO:0000256" key="8">
    <source>
        <dbReference type="SAM" id="MobiDB-lite"/>
    </source>
</evidence>
<dbReference type="Gene3D" id="3.40.50.300">
    <property type="entry name" value="P-loop containing nucleotide triphosphate hydrolases"/>
    <property type="match status" value="1"/>
</dbReference>
<evidence type="ECO:0000256" key="1">
    <source>
        <dbReference type="ARBA" id="ARBA00004141"/>
    </source>
</evidence>
<evidence type="ECO:0000256" key="9">
    <source>
        <dbReference type="SAM" id="Phobius"/>
    </source>
</evidence>
<feature type="domain" description="ABC transporter" evidence="10">
    <location>
        <begin position="350"/>
        <end position="587"/>
    </location>
</feature>
<dbReference type="InterPro" id="IPR039421">
    <property type="entry name" value="Type_1_exporter"/>
</dbReference>
<keyword evidence="2" id="KW-0813">Transport</keyword>
<dbReference type="Pfam" id="PF00664">
    <property type="entry name" value="ABC_membrane"/>
    <property type="match status" value="1"/>
</dbReference>
<feature type="transmembrane region" description="Helical" evidence="9">
    <location>
        <begin position="283"/>
        <end position="305"/>
    </location>
</feature>
<evidence type="ECO:0000259" key="10">
    <source>
        <dbReference type="PROSITE" id="PS50893"/>
    </source>
</evidence>
<evidence type="ECO:0000256" key="6">
    <source>
        <dbReference type="ARBA" id="ARBA00022989"/>
    </source>
</evidence>
<dbReference type="InterPro" id="IPR011527">
    <property type="entry name" value="ABC1_TM_dom"/>
</dbReference>
<keyword evidence="5" id="KW-0067">ATP-binding</keyword>
<dbReference type="InterPro" id="IPR003439">
    <property type="entry name" value="ABC_transporter-like_ATP-bd"/>
</dbReference>
<keyword evidence="13" id="KW-1185">Reference proteome</keyword>
<evidence type="ECO:0008006" key="14">
    <source>
        <dbReference type="Google" id="ProtNLM"/>
    </source>
</evidence>
<feature type="transmembrane region" description="Helical" evidence="9">
    <location>
        <begin position="249"/>
        <end position="271"/>
    </location>
</feature>
<dbReference type="InterPro" id="IPR036640">
    <property type="entry name" value="ABC1_TM_sf"/>
</dbReference>
<comment type="caution">
    <text evidence="12">The sequence shown here is derived from an EMBL/GenBank/DDBJ whole genome shotgun (WGS) entry which is preliminary data.</text>
</comment>
<dbReference type="GO" id="GO:0005524">
    <property type="term" value="F:ATP binding"/>
    <property type="evidence" value="ECO:0007669"/>
    <property type="project" value="UniProtKB-KW"/>
</dbReference>
<evidence type="ECO:0000256" key="4">
    <source>
        <dbReference type="ARBA" id="ARBA00022741"/>
    </source>
</evidence>
<dbReference type="InterPro" id="IPR017871">
    <property type="entry name" value="ABC_transporter-like_CS"/>
</dbReference>
<keyword evidence="3 9" id="KW-0812">Transmembrane</keyword>
<name>A0A1R2CFL9_9CILI</name>
<evidence type="ECO:0000256" key="5">
    <source>
        <dbReference type="ARBA" id="ARBA00022840"/>
    </source>
</evidence>
<evidence type="ECO:0000313" key="13">
    <source>
        <dbReference type="Proteomes" id="UP000187209"/>
    </source>
</evidence>
<dbReference type="OrthoDB" id="6500128at2759"/>
<dbReference type="Gene3D" id="1.20.1560.10">
    <property type="entry name" value="ABC transporter type 1, transmembrane domain"/>
    <property type="match status" value="1"/>
</dbReference>
<feature type="transmembrane region" description="Helical" evidence="9">
    <location>
        <begin position="23"/>
        <end position="44"/>
    </location>
</feature>
<dbReference type="GO" id="GO:0015421">
    <property type="term" value="F:ABC-type oligopeptide transporter activity"/>
    <property type="evidence" value="ECO:0007669"/>
    <property type="project" value="TreeGrafter"/>
</dbReference>
<dbReference type="AlphaFoldDB" id="A0A1R2CFL9"/>
<gene>
    <name evidence="12" type="ORF">SteCoe_10380</name>
</gene>
<dbReference type="SUPFAM" id="SSF52540">
    <property type="entry name" value="P-loop containing nucleoside triphosphate hydrolases"/>
    <property type="match status" value="1"/>
</dbReference>
<dbReference type="GO" id="GO:0005743">
    <property type="term" value="C:mitochondrial inner membrane"/>
    <property type="evidence" value="ECO:0007669"/>
    <property type="project" value="TreeGrafter"/>
</dbReference>
<dbReference type="PROSITE" id="PS00211">
    <property type="entry name" value="ABC_TRANSPORTER_1"/>
    <property type="match status" value="1"/>
</dbReference>
<keyword evidence="7 9" id="KW-0472">Membrane</keyword>
<evidence type="ECO:0000313" key="12">
    <source>
        <dbReference type="EMBL" id="OMJ87818.1"/>
    </source>
</evidence>
<dbReference type="PROSITE" id="PS50929">
    <property type="entry name" value="ABC_TM1F"/>
    <property type="match status" value="1"/>
</dbReference>
<proteinExistence type="predicted"/>
<dbReference type="InterPro" id="IPR027417">
    <property type="entry name" value="P-loop_NTPase"/>
</dbReference>
<evidence type="ECO:0000259" key="11">
    <source>
        <dbReference type="PROSITE" id="PS50929"/>
    </source>
</evidence>
<comment type="subcellular location">
    <subcellularLocation>
        <location evidence="1">Membrane</location>
        <topology evidence="1">Multi-pass membrane protein</topology>
    </subcellularLocation>
</comment>
<dbReference type="Proteomes" id="UP000187209">
    <property type="component" value="Unassembled WGS sequence"/>
</dbReference>
<sequence>MKKPLANEDTYSLLKLLFINKTLLIQHGISTVISAIISLCYPLALEEITDLSTKQGITGTEIFLIVLKWSAIYTFGAFMTRTRRIVSEKLGLEVSQKLKNDYFEELLHKKISTFTEQKTGNLTQQLNRDIDDIATIITTELSACLRGCAFFIVGIVCILIYCSQLTMFTLLPMTLLAGVGGYHGKLLKKEKAELSTLNGQMNVFTQEKLMQIRTVKLFTGENVELKNFQELLEKIRGKVMVVARYTSRFYAIMEFLGENMVIWALGYGVYLMHTTPGLTIGKLTAFATYGVYTGMGFQLIASFYAEFIKAAGMYSNITKISSDSSDREDILSTPKSPHKKSEKSAHGVSIRFEAVSFTYPGRDTSVINDVSLSISSGEIWGIVGQSGSGKSTLFHLLTNLYKPDSGSIFIENSNIHNHPAWWARQFISIVSQEALLFSTTIAENIKYSWPNASFEDIKEACSRADALEFIQNLPSGFNTQVGENGFSLSGGQRQRISIARALLKEPQVLLLDEATSGLDANSEASIQNIIEREVKKHGFTVIIITHRVNTLKNLTDYLAIMKNGRITVSGTFDDVSESADFQLISRT</sequence>
<feature type="transmembrane region" description="Helical" evidence="9">
    <location>
        <begin position="143"/>
        <end position="161"/>
    </location>
</feature>
<evidence type="ECO:0000256" key="2">
    <source>
        <dbReference type="ARBA" id="ARBA00022448"/>
    </source>
</evidence>
<dbReference type="SUPFAM" id="SSF90123">
    <property type="entry name" value="ABC transporter transmembrane region"/>
    <property type="match status" value="1"/>
</dbReference>